<keyword evidence="1" id="KW-0539">Nucleus</keyword>
<feature type="region of interest" description="Disordered" evidence="2">
    <location>
        <begin position="196"/>
        <end position="284"/>
    </location>
</feature>
<dbReference type="STRING" id="1391915.U7PPM0"/>
<dbReference type="InterPro" id="IPR052973">
    <property type="entry name" value="Fungal_sec-metab_reg_TF"/>
</dbReference>
<dbReference type="HOGENOM" id="CLU_005936_0_0_1"/>
<evidence type="ECO:0000256" key="1">
    <source>
        <dbReference type="ARBA" id="ARBA00023242"/>
    </source>
</evidence>
<dbReference type="InterPro" id="IPR001138">
    <property type="entry name" value="Zn2Cys6_DnaBD"/>
</dbReference>
<dbReference type="GO" id="GO:0000981">
    <property type="term" value="F:DNA-binding transcription factor activity, RNA polymerase II-specific"/>
    <property type="evidence" value="ECO:0007669"/>
    <property type="project" value="InterPro"/>
</dbReference>
<dbReference type="OrthoDB" id="5417895at2759"/>
<name>U7PPM0_SPOS1</name>
<dbReference type="AlphaFoldDB" id="U7PPM0"/>
<dbReference type="eggNOG" id="ENOG502SJ77">
    <property type="taxonomic scope" value="Eukaryota"/>
</dbReference>
<evidence type="ECO:0000313" key="4">
    <source>
        <dbReference type="Proteomes" id="UP000018087"/>
    </source>
</evidence>
<keyword evidence="4" id="KW-1185">Reference proteome</keyword>
<proteinExistence type="predicted"/>
<dbReference type="PANTHER" id="PTHR35392:SF2">
    <property type="entry name" value="ZN(II)2CYS6 TRANSCRIPTION FACTOR (EUROFUNG)"/>
    <property type="match status" value="1"/>
</dbReference>
<feature type="compositionally biased region" description="Pro residues" evidence="2">
    <location>
        <begin position="712"/>
        <end position="722"/>
    </location>
</feature>
<dbReference type="GO" id="GO:0008270">
    <property type="term" value="F:zinc ion binding"/>
    <property type="evidence" value="ECO:0007669"/>
    <property type="project" value="InterPro"/>
</dbReference>
<gene>
    <name evidence="3" type="ORF">HMPREF1624_07330</name>
</gene>
<accession>U7PPM0</accession>
<evidence type="ECO:0000256" key="2">
    <source>
        <dbReference type="SAM" id="MobiDB-lite"/>
    </source>
</evidence>
<evidence type="ECO:0000313" key="3">
    <source>
        <dbReference type="EMBL" id="ERS96420.1"/>
    </source>
</evidence>
<feature type="compositionally biased region" description="Low complexity" evidence="2">
    <location>
        <begin position="268"/>
        <end position="278"/>
    </location>
</feature>
<feature type="compositionally biased region" description="Basic and acidic residues" evidence="2">
    <location>
        <begin position="197"/>
        <end position="207"/>
    </location>
</feature>
<feature type="region of interest" description="Disordered" evidence="2">
    <location>
        <begin position="657"/>
        <end position="722"/>
    </location>
</feature>
<protein>
    <submittedName>
        <fullName evidence="3">Uncharacterized protein</fullName>
    </submittedName>
</protein>
<sequence length="1023" mass="107372">MGRKPNPIILQFFERGPRLADNSNRYPHRCKACGESFPKGRAESLMTHISKKCPAISEADRINACLSLNGLSHHIAAAAAASASAGGGAGGGGQGGVRGSANSRMQHLQGLQQQAHRLAAANGGPSQTHAHHHHLLAASNNGNGANNAAAAAAAAAAVAAAAAAVSSSPSTSAVDAAAIQRDWTALETLAEVSRQIDLSEKHDDRAPGGEGDATNGANANATAGKQNGDAAGASSSSVNHFDPSDLLRSDPNTMEEDTDADQKLTPEQLQQQQQQQQQAEVEKMLSAAADQDGITFDQIKRLEEANLSMAAAAASAQLNPSLLDPQLRAEEPVAATAAAAVAAAAAAAATASNNAGTPQSDMAAASAGVEKLGVDSAVATGATTPVDATPNNMAETAVMTPDVHVNVDGDEPMPDALLTATTGGGGAASVAASQPWGEITYLAENVVLPVFPSSAADAHHHHHLLPASPGDPNRISFNMNNPNEVGRPRQGRARFNTTRRKEVQEVRRIGACIRCRILRKTCSKGSPCDQCRKVLSPRVWRSGCVRTKFTEQLDIFCAGVQVVLAQHRANQLRETVDVVNKGLMIEATHFPDNPAVSVTLEVFQSNGPKDPSAVDNAAAAAASSTASAADVAAAAAAAAAAMSAAAAVSAAAAAAGDVTPADGGDATAPEPGNNEGAAASATDATTADDSAAPATDGDTEAAKAPAVEAVPAPAPAPAPPTVAPLHLWEKDEIVMVDTAKDDVPLKMEYYMRNMLPEFIQREPSLFVRTLLETATALAQETNSVLLKKAIELWGLVEILDRERQWQIRVKPMPGNNGKAKETGESSDPADGKDGSSDTGKDDEPRQIRADTDQETYTTLCLQLTAGAERKAAAISNSLLTTMQRLLQDSKTKIDFTMYFTTLILLNCVEKSTWGFKAWDQETLREMWPLERTPHDFAQQGYVIADLLRMLLGIRKALPRTFCRANDGMLVTEETDPVVRTFFDTIKLNYNEVVAKHDHPVFSPTDSRSFELLFCSSLLVTLRD</sequence>
<organism evidence="3 4">
    <name type="scientific">Sporothrix schenckii (strain ATCC 58251 / de Perez 2211183)</name>
    <name type="common">Rose-picker's disease fungus</name>
    <dbReference type="NCBI Taxonomy" id="1391915"/>
    <lineage>
        <taxon>Eukaryota</taxon>
        <taxon>Fungi</taxon>
        <taxon>Dikarya</taxon>
        <taxon>Ascomycota</taxon>
        <taxon>Pezizomycotina</taxon>
        <taxon>Sordariomycetes</taxon>
        <taxon>Sordariomycetidae</taxon>
        <taxon>Ophiostomatales</taxon>
        <taxon>Ophiostomataceae</taxon>
        <taxon>Sporothrix</taxon>
    </lineage>
</organism>
<feature type="region of interest" description="Disordered" evidence="2">
    <location>
        <begin position="809"/>
        <end position="851"/>
    </location>
</feature>
<reference evidence="4" key="1">
    <citation type="journal article" date="2014" name="Genome Announc.">
        <title>Genome sequence of the pathogenic fungus Sporothrix schenckii (ATCC 58251).</title>
        <authorList>
            <person name="Cuomo C.A."/>
            <person name="Rodriguez-Del Valle N."/>
            <person name="Perez-Sanchez L."/>
            <person name="Abouelleil A."/>
            <person name="Goldberg J."/>
            <person name="Young S."/>
            <person name="Zeng Q."/>
            <person name="Birren B.W."/>
        </authorList>
    </citation>
    <scope>NUCLEOTIDE SEQUENCE [LARGE SCALE GENOMIC DNA]</scope>
    <source>
        <strain evidence="4">ATCC 58251 / de Perez 2211183</strain>
    </source>
</reference>
<dbReference type="CDD" id="cd00067">
    <property type="entry name" value="GAL4"/>
    <property type="match status" value="1"/>
</dbReference>
<feature type="compositionally biased region" description="Basic and acidic residues" evidence="2">
    <location>
        <begin position="818"/>
        <end position="851"/>
    </location>
</feature>
<feature type="compositionally biased region" description="Low complexity" evidence="2">
    <location>
        <begin position="676"/>
        <end position="711"/>
    </location>
</feature>
<feature type="region of interest" description="Disordered" evidence="2">
    <location>
        <begin position="462"/>
        <end position="492"/>
    </location>
</feature>
<dbReference type="Proteomes" id="UP000018087">
    <property type="component" value="Unassembled WGS sequence"/>
</dbReference>
<dbReference type="EMBL" id="KI440850">
    <property type="protein sequence ID" value="ERS96420.1"/>
    <property type="molecule type" value="Genomic_DNA"/>
</dbReference>
<feature type="compositionally biased region" description="Low complexity" evidence="2">
    <location>
        <begin position="657"/>
        <end position="668"/>
    </location>
</feature>
<feature type="compositionally biased region" description="Low complexity" evidence="2">
    <location>
        <begin position="212"/>
        <end position="224"/>
    </location>
</feature>
<dbReference type="PANTHER" id="PTHR35392">
    <property type="entry name" value="ZN(II)2CYS6 TRANSCRIPTION FACTOR (EUROFUNG)-RELATED-RELATED"/>
    <property type="match status" value="1"/>
</dbReference>